<feature type="domain" description="TerD" evidence="4">
    <location>
        <begin position="27"/>
        <end position="157"/>
    </location>
</feature>
<comment type="similarity">
    <text evidence="1">Belongs to the CAPAB/TerDEXZ family.</text>
</comment>
<proteinExistence type="inferred from homology"/>
<dbReference type="Gene3D" id="2.60.60.30">
    <property type="entry name" value="sav2460 like domains"/>
    <property type="match status" value="1"/>
</dbReference>
<feature type="coiled-coil region" evidence="2">
    <location>
        <begin position="277"/>
        <end position="304"/>
    </location>
</feature>
<dbReference type="EMBL" id="JABVEC010000005">
    <property type="protein sequence ID" value="MBC6465647.1"/>
    <property type="molecule type" value="Genomic_DNA"/>
</dbReference>
<dbReference type="Pfam" id="PF02342">
    <property type="entry name" value="TerD"/>
    <property type="match status" value="1"/>
</dbReference>
<comment type="caution">
    <text evidence="5">The sequence shown here is derived from an EMBL/GenBank/DDBJ whole genome shotgun (WGS) entry which is preliminary data.</text>
</comment>
<dbReference type="CDD" id="cd06974">
    <property type="entry name" value="TerD_like"/>
    <property type="match status" value="1"/>
</dbReference>
<dbReference type="PANTHER" id="PTHR32097">
    <property type="entry name" value="CAMP-BINDING PROTEIN 1-RELATED"/>
    <property type="match status" value="1"/>
</dbReference>
<keyword evidence="6" id="KW-1185">Reference proteome</keyword>
<evidence type="ECO:0000313" key="5">
    <source>
        <dbReference type="EMBL" id="MBC6465647.1"/>
    </source>
</evidence>
<evidence type="ECO:0000256" key="1">
    <source>
        <dbReference type="ARBA" id="ARBA00008775"/>
    </source>
</evidence>
<accession>A0ABR7LLB3</accession>
<gene>
    <name evidence="5" type="ORF">HKK74_09080</name>
</gene>
<feature type="compositionally biased region" description="Low complexity" evidence="3">
    <location>
        <begin position="169"/>
        <end position="194"/>
    </location>
</feature>
<dbReference type="RefSeq" id="WP_187242663.1">
    <property type="nucleotide sequence ID" value="NZ_BAAAOK010000006.1"/>
</dbReference>
<reference evidence="5 6" key="1">
    <citation type="submission" date="2020-06" db="EMBL/GenBank/DDBJ databases">
        <title>Actinomadura xiongansis sp. nov., isolated from soil of Baiyangdian.</title>
        <authorList>
            <person name="Zhang X."/>
        </authorList>
    </citation>
    <scope>NUCLEOTIDE SEQUENCE [LARGE SCALE GENOMIC DNA]</scope>
    <source>
        <strain evidence="5 6">HBUM206468</strain>
    </source>
</reference>
<evidence type="ECO:0000313" key="6">
    <source>
        <dbReference type="Proteomes" id="UP000805614"/>
    </source>
</evidence>
<evidence type="ECO:0000256" key="3">
    <source>
        <dbReference type="SAM" id="MobiDB-lite"/>
    </source>
</evidence>
<dbReference type="PANTHER" id="PTHR32097:SF4">
    <property type="entry name" value="GENERAL STRESS PROTEIN 16U"/>
    <property type="match status" value="1"/>
</dbReference>
<evidence type="ECO:0000256" key="2">
    <source>
        <dbReference type="SAM" id="Coils"/>
    </source>
</evidence>
<dbReference type="InterPro" id="IPR003325">
    <property type="entry name" value="TerD"/>
</dbReference>
<dbReference type="InterPro" id="IPR051324">
    <property type="entry name" value="Stress/Tellurium_Resist"/>
</dbReference>
<protein>
    <submittedName>
        <fullName evidence="5">TerD family protein</fullName>
    </submittedName>
</protein>
<sequence length="568" mass="58808">MPDLISGANAPLDAPRVAAAVLCALPADVSALLVGADMRVRSDADLVFYNAPESGGVRWSDGGGGQRIDLDLAAVAADVHAILLVVSLAGAASFGAIPPPRLQLTAEGGRTVAVFTPDGLSSERAIIGLEVYRRGTGWKVRAVGQGYDGGLVDLVTAHGVEVDDPGEQAGSDAAAPPAGMAVGAAVPGAGTPGPDGAPRPNVPYRRDDPARSAASPRPSQQDLPPASPDGEVGYVERAWLVWEDASRSLAAYRSTGEHALTIRNDELTGRVPKGRYQELLDAAAERLNADVGQLRDELVAAEHQASAEIAPFGGVSWLTWQPRADLAEGILLGHLGAPELPGLRVPLILRMPLRRATWISRGVVPGESLVFAWSLVSRLLAAFPPGTVGIDVIDASGLSGAGWLHGFPPATVHHLLGGGVATGPAATERVRRLLDMVDLRMIGGAETETPAAPVSGPPVRLVVVLDAGAALADGDESHQLVRLVEDGPLAGVPVLLVETDTPVPESVRTVRVRQTCHNLPCGEGIVADPWVGGDWTLTPDLLPDAGDGTRAPALFSHLLGEHTRGLVT</sequence>
<name>A0ABR7LLB3_9ACTN</name>
<evidence type="ECO:0000259" key="4">
    <source>
        <dbReference type="Pfam" id="PF02342"/>
    </source>
</evidence>
<feature type="region of interest" description="Disordered" evidence="3">
    <location>
        <begin position="162"/>
        <end position="230"/>
    </location>
</feature>
<keyword evidence="2" id="KW-0175">Coiled coil</keyword>
<organism evidence="5 6">
    <name type="scientific">Actinomadura alba</name>
    <dbReference type="NCBI Taxonomy" id="406431"/>
    <lineage>
        <taxon>Bacteria</taxon>
        <taxon>Bacillati</taxon>
        <taxon>Actinomycetota</taxon>
        <taxon>Actinomycetes</taxon>
        <taxon>Streptosporangiales</taxon>
        <taxon>Thermomonosporaceae</taxon>
        <taxon>Actinomadura</taxon>
    </lineage>
</organism>
<dbReference type="Proteomes" id="UP000805614">
    <property type="component" value="Unassembled WGS sequence"/>
</dbReference>